<dbReference type="Pfam" id="PF00534">
    <property type="entry name" value="Glycos_transf_1"/>
    <property type="match status" value="1"/>
</dbReference>
<dbReference type="SUPFAM" id="SSF53756">
    <property type="entry name" value="UDP-Glycosyltransferase/glycogen phosphorylase"/>
    <property type="match status" value="1"/>
</dbReference>
<dbReference type="RefSeq" id="WP_062766396.1">
    <property type="nucleotide sequence ID" value="NZ_CP121045.1"/>
</dbReference>
<sequence>MTARPADLAILLPPSESFQAANAGAISLSVRDFVRFSGYAERTTVFGARVDEPFAGIRFRGLATRGLAGSRRLAYLLSATRALLTARPKLIEVHNRPEFLPWLMRVAPGAGFALFLHNDPQAMRRFRSAGERRALLARLDTVFCVSGHIRTRLLEGVDDPASARKAVVCPIGFDLPVFDARRAAIAAPRDPVVLFVGRIVKDKGADLFVEAAAAALAGRPGWQAVMVGADRPPEGADARAAAVSPFEAGVRARVATINAGRDRPLIEMTGFRTYDQVLDLYGRAAMAVVPSVWDEPFGRTAVEAMAMGCPLIATERGGLRDIVHGAGLTLDPATPDALAAAIGMLADDPARRETLARNGRAHLDRQGYDIRDVAAGMDRTRRDRLGPPVPAPPVSTSGNPPRPPLTRRTDDA</sequence>
<proteinExistence type="predicted"/>
<dbReference type="InterPro" id="IPR050194">
    <property type="entry name" value="Glycosyltransferase_grp1"/>
</dbReference>
<reference evidence="3 4" key="1">
    <citation type="submission" date="2015-12" db="EMBL/GenBank/DDBJ databases">
        <title>Genome sequence of Tistrella mobilis MCCC 1A02139.</title>
        <authorList>
            <person name="Lu L."/>
            <person name="Lai Q."/>
            <person name="Shao Z."/>
            <person name="Qian P."/>
        </authorList>
    </citation>
    <scope>NUCLEOTIDE SEQUENCE [LARGE SCALE GENOMIC DNA]</scope>
    <source>
        <strain evidence="3 4">MCCC 1A02139</strain>
    </source>
</reference>
<dbReference type="Proteomes" id="UP000075787">
    <property type="component" value="Unassembled WGS sequence"/>
</dbReference>
<feature type="compositionally biased region" description="Basic and acidic residues" evidence="1">
    <location>
        <begin position="372"/>
        <end position="385"/>
    </location>
</feature>
<evidence type="ECO:0000256" key="1">
    <source>
        <dbReference type="SAM" id="MobiDB-lite"/>
    </source>
</evidence>
<dbReference type="EMBL" id="LPZR01000175">
    <property type="protein sequence ID" value="KYO51331.1"/>
    <property type="molecule type" value="Genomic_DNA"/>
</dbReference>
<dbReference type="GeneID" id="97242593"/>
<dbReference type="Gene3D" id="3.40.50.2000">
    <property type="entry name" value="Glycogen Phosphorylase B"/>
    <property type="match status" value="2"/>
</dbReference>
<evidence type="ECO:0000313" key="4">
    <source>
        <dbReference type="Proteomes" id="UP000075787"/>
    </source>
</evidence>
<feature type="region of interest" description="Disordered" evidence="1">
    <location>
        <begin position="372"/>
        <end position="412"/>
    </location>
</feature>
<dbReference type="PANTHER" id="PTHR45947:SF3">
    <property type="entry name" value="SULFOQUINOVOSYL TRANSFERASE SQD2"/>
    <property type="match status" value="1"/>
</dbReference>
<dbReference type="OrthoDB" id="9807414at2"/>
<feature type="domain" description="Glycosyl transferase family 1" evidence="2">
    <location>
        <begin position="187"/>
        <end position="361"/>
    </location>
</feature>
<dbReference type="AlphaFoldDB" id="A0A161Q1M0"/>
<dbReference type="InterPro" id="IPR001296">
    <property type="entry name" value="Glyco_trans_1"/>
</dbReference>
<gene>
    <name evidence="3" type="ORF">AUP44_09240</name>
</gene>
<evidence type="ECO:0000259" key="2">
    <source>
        <dbReference type="Pfam" id="PF00534"/>
    </source>
</evidence>
<organism evidence="3 4">
    <name type="scientific">Tistrella mobilis</name>
    <dbReference type="NCBI Taxonomy" id="171437"/>
    <lineage>
        <taxon>Bacteria</taxon>
        <taxon>Pseudomonadati</taxon>
        <taxon>Pseudomonadota</taxon>
        <taxon>Alphaproteobacteria</taxon>
        <taxon>Geminicoccales</taxon>
        <taxon>Geminicoccaceae</taxon>
        <taxon>Tistrella</taxon>
    </lineage>
</organism>
<dbReference type="CDD" id="cd03801">
    <property type="entry name" value="GT4_PimA-like"/>
    <property type="match status" value="1"/>
</dbReference>
<protein>
    <recommendedName>
        <fullName evidence="2">Glycosyl transferase family 1 domain-containing protein</fullName>
    </recommendedName>
</protein>
<dbReference type="PANTHER" id="PTHR45947">
    <property type="entry name" value="SULFOQUINOVOSYL TRANSFERASE SQD2"/>
    <property type="match status" value="1"/>
</dbReference>
<dbReference type="GO" id="GO:0016757">
    <property type="term" value="F:glycosyltransferase activity"/>
    <property type="evidence" value="ECO:0007669"/>
    <property type="project" value="InterPro"/>
</dbReference>
<name>A0A161Q1M0_9PROT</name>
<evidence type="ECO:0000313" key="3">
    <source>
        <dbReference type="EMBL" id="KYO51331.1"/>
    </source>
</evidence>
<accession>A0A161Q1M0</accession>
<comment type="caution">
    <text evidence="3">The sequence shown here is derived from an EMBL/GenBank/DDBJ whole genome shotgun (WGS) entry which is preliminary data.</text>
</comment>